<dbReference type="NCBIfam" id="TIGR04409">
    <property type="entry name" value="LptC_YrbK"/>
    <property type="match status" value="1"/>
</dbReference>
<gene>
    <name evidence="7" type="ORF">CL55_00018940</name>
</gene>
<dbReference type="AlphaFoldDB" id="A0A0E3ZN98"/>
<protein>
    <recommendedName>
        <fullName evidence="9">LPS export ABC transporter periplasmic protein LptC</fullName>
    </recommendedName>
</protein>
<dbReference type="PATRIC" id="fig|576611.7.peg.1922"/>
<feature type="transmembrane region" description="Helical" evidence="6">
    <location>
        <begin position="19"/>
        <end position="36"/>
    </location>
</feature>
<evidence type="ECO:0000256" key="1">
    <source>
        <dbReference type="ARBA" id="ARBA00022475"/>
    </source>
</evidence>
<keyword evidence="3 6" id="KW-0812">Transmembrane</keyword>
<keyword evidence="2" id="KW-0997">Cell inner membrane</keyword>
<evidence type="ECO:0008006" key="9">
    <source>
        <dbReference type="Google" id="ProtNLM"/>
    </source>
</evidence>
<dbReference type="PANTHER" id="PTHR37481:SF1">
    <property type="entry name" value="LIPOPOLYSACCHARIDE EXPORT SYSTEM PROTEIN LPTC"/>
    <property type="match status" value="1"/>
</dbReference>
<evidence type="ECO:0000256" key="4">
    <source>
        <dbReference type="ARBA" id="ARBA00022989"/>
    </source>
</evidence>
<name>A0A0E3ZN98_9BURK</name>
<sequence length="214" mass="23873">MELNTQKIKLSIWRTSLRLMPLILMGTLTLVTFWLVKKSAPAEKSAIERVRLHEPDYIISNGALSALNESGDTKYRVLGKKVIHYDDDASIDIETPRIRLFPPEKSPVTVKADKGHLDGDLTILDLIDNAEIFRPQQAASTSEPARPRMLARSSYFQVLINDDIIKTDKPITLEQGVSVMKSTDGGVFNNIEQSMVLSGQVKGRIERVQSGAQQ</sequence>
<dbReference type="HOGENOM" id="CLU_100563_2_1_4"/>
<evidence type="ECO:0000256" key="5">
    <source>
        <dbReference type="ARBA" id="ARBA00023136"/>
    </source>
</evidence>
<keyword evidence="5 6" id="KW-0472">Membrane</keyword>
<evidence type="ECO:0000256" key="3">
    <source>
        <dbReference type="ARBA" id="ARBA00022692"/>
    </source>
</evidence>
<proteinExistence type="predicted"/>
<keyword evidence="4 6" id="KW-1133">Transmembrane helix</keyword>
<reference evidence="7 8" key="1">
    <citation type="submission" date="2014-03" db="EMBL/GenBank/DDBJ databases">
        <title>Genome of Polynucleobacter strain MWH-MoK4.</title>
        <authorList>
            <person name="Hahn M.W."/>
        </authorList>
    </citation>
    <scope>NUCLEOTIDE SEQUENCE [LARGE SCALE GENOMIC DNA]</scope>
    <source>
        <strain evidence="7 8">MWH-MoK4</strain>
    </source>
</reference>
<dbReference type="GO" id="GO:0030288">
    <property type="term" value="C:outer membrane-bounded periplasmic space"/>
    <property type="evidence" value="ECO:0007669"/>
    <property type="project" value="TreeGrafter"/>
</dbReference>
<keyword evidence="1" id="KW-1003">Cell membrane</keyword>
<dbReference type="OrthoDB" id="8589410at2"/>
<accession>A0A0E3ZN98</accession>
<dbReference type="EMBL" id="CP007501">
    <property type="protein sequence ID" value="AKD26227.1"/>
    <property type="molecule type" value="Genomic_DNA"/>
</dbReference>
<dbReference type="InterPro" id="IPR026265">
    <property type="entry name" value="LptC"/>
</dbReference>
<keyword evidence="8" id="KW-1185">Reference proteome</keyword>
<dbReference type="RefSeq" id="WP_046330875.1">
    <property type="nucleotide sequence ID" value="NZ_CP007501.1"/>
</dbReference>
<dbReference type="Gene3D" id="2.60.450.10">
    <property type="entry name" value="Lipopolysaccharide (LPS) transport protein A like domain"/>
    <property type="match status" value="1"/>
</dbReference>
<dbReference type="InterPro" id="IPR010664">
    <property type="entry name" value="LipoPS_assembly_LptC-rel"/>
</dbReference>
<evidence type="ECO:0000313" key="8">
    <source>
        <dbReference type="Proteomes" id="UP000061135"/>
    </source>
</evidence>
<dbReference type="GO" id="GO:0017089">
    <property type="term" value="F:glycolipid transfer activity"/>
    <property type="evidence" value="ECO:0007669"/>
    <property type="project" value="TreeGrafter"/>
</dbReference>
<dbReference type="Proteomes" id="UP000061135">
    <property type="component" value="Chromosome"/>
</dbReference>
<evidence type="ECO:0000256" key="6">
    <source>
        <dbReference type="SAM" id="Phobius"/>
    </source>
</evidence>
<evidence type="ECO:0000313" key="7">
    <source>
        <dbReference type="EMBL" id="AKD26227.1"/>
    </source>
</evidence>
<dbReference type="STRING" id="1835254.CL55_00018940"/>
<evidence type="ECO:0000256" key="2">
    <source>
        <dbReference type="ARBA" id="ARBA00022519"/>
    </source>
</evidence>
<dbReference type="KEGG" id="pdq:CL55_00018940"/>
<dbReference type="InterPro" id="IPR052363">
    <property type="entry name" value="LPS_export_LptC"/>
</dbReference>
<dbReference type="PANTHER" id="PTHR37481">
    <property type="entry name" value="LIPOPOLYSACCHARIDE EXPORT SYSTEM PROTEIN LPTC"/>
    <property type="match status" value="1"/>
</dbReference>
<dbReference type="GO" id="GO:0015221">
    <property type="term" value="F:lipopolysaccharide transmembrane transporter activity"/>
    <property type="evidence" value="ECO:0007669"/>
    <property type="project" value="InterPro"/>
</dbReference>
<organism evidence="7 8">
    <name type="scientific">Polynucleobacter duraquae</name>
    <dbReference type="NCBI Taxonomy" id="1835254"/>
    <lineage>
        <taxon>Bacteria</taxon>
        <taxon>Pseudomonadati</taxon>
        <taxon>Pseudomonadota</taxon>
        <taxon>Betaproteobacteria</taxon>
        <taxon>Burkholderiales</taxon>
        <taxon>Burkholderiaceae</taxon>
        <taxon>Polynucleobacter</taxon>
    </lineage>
</organism>
<dbReference type="Pfam" id="PF06835">
    <property type="entry name" value="LptC"/>
    <property type="match status" value="1"/>
</dbReference>
<dbReference type="GO" id="GO:0005886">
    <property type="term" value="C:plasma membrane"/>
    <property type="evidence" value="ECO:0007669"/>
    <property type="project" value="InterPro"/>
</dbReference>